<comment type="caution">
    <text evidence="2">The sequence shown here is derived from an EMBL/GenBank/DDBJ whole genome shotgun (WGS) entry which is preliminary data.</text>
</comment>
<evidence type="ECO:0000313" key="3">
    <source>
        <dbReference type="Proteomes" id="UP000785679"/>
    </source>
</evidence>
<keyword evidence="3" id="KW-1185">Reference proteome</keyword>
<evidence type="ECO:0000256" key="1">
    <source>
        <dbReference type="SAM" id="MobiDB-lite"/>
    </source>
</evidence>
<evidence type="ECO:0000313" key="2">
    <source>
        <dbReference type="EMBL" id="TNV73524.1"/>
    </source>
</evidence>
<sequence>MSHSSNSNRQQLSQYLLRQNEPKQHQYSGSSPVYILSPSGGAGAEQQKPQYRSNYMNESRENYQSREYRSMPESTAPGRSVEQQNSAGSQQSSMMIHMQYQNTMQFEQVLKRALELQESLGLNSLIHANVPPSYISKTTRVISLFITPIDFQRSCRDLDSADELPQGERLPDSCWRQQSQ</sequence>
<feature type="region of interest" description="Disordered" evidence="1">
    <location>
        <begin position="1"/>
        <end position="91"/>
    </location>
</feature>
<protein>
    <submittedName>
        <fullName evidence="2">Uncharacterized protein</fullName>
    </submittedName>
</protein>
<feature type="compositionally biased region" description="Basic and acidic residues" evidence="1">
    <location>
        <begin position="58"/>
        <end position="70"/>
    </location>
</feature>
<dbReference type="Proteomes" id="UP000785679">
    <property type="component" value="Unassembled WGS sequence"/>
</dbReference>
<accession>A0A8J8NEW8</accession>
<proteinExistence type="predicted"/>
<feature type="compositionally biased region" description="Polar residues" evidence="1">
    <location>
        <begin position="47"/>
        <end position="57"/>
    </location>
</feature>
<dbReference type="AlphaFoldDB" id="A0A8J8NEW8"/>
<feature type="compositionally biased region" description="Polar residues" evidence="1">
    <location>
        <begin position="81"/>
        <end position="91"/>
    </location>
</feature>
<name>A0A8J8NEW8_HALGN</name>
<dbReference type="EMBL" id="RRYP01018694">
    <property type="protein sequence ID" value="TNV73524.1"/>
    <property type="molecule type" value="Genomic_DNA"/>
</dbReference>
<gene>
    <name evidence="2" type="ORF">FGO68_gene6517</name>
</gene>
<feature type="compositionally biased region" description="Polar residues" evidence="1">
    <location>
        <begin position="1"/>
        <end position="17"/>
    </location>
</feature>
<organism evidence="2 3">
    <name type="scientific">Halteria grandinella</name>
    <dbReference type="NCBI Taxonomy" id="5974"/>
    <lineage>
        <taxon>Eukaryota</taxon>
        <taxon>Sar</taxon>
        <taxon>Alveolata</taxon>
        <taxon>Ciliophora</taxon>
        <taxon>Intramacronucleata</taxon>
        <taxon>Spirotrichea</taxon>
        <taxon>Stichotrichia</taxon>
        <taxon>Sporadotrichida</taxon>
        <taxon>Halteriidae</taxon>
        <taxon>Halteria</taxon>
    </lineage>
</organism>
<reference evidence="2" key="1">
    <citation type="submission" date="2019-06" db="EMBL/GenBank/DDBJ databases">
        <authorList>
            <person name="Zheng W."/>
        </authorList>
    </citation>
    <scope>NUCLEOTIDE SEQUENCE</scope>
    <source>
        <strain evidence="2">QDHG01</strain>
    </source>
</reference>